<evidence type="ECO:0000259" key="8">
    <source>
        <dbReference type="Pfam" id="PF01545"/>
    </source>
</evidence>
<evidence type="ECO:0000256" key="4">
    <source>
        <dbReference type="ARBA" id="ARBA00022692"/>
    </source>
</evidence>
<keyword evidence="3" id="KW-0813">Transport</keyword>
<feature type="transmembrane region" description="Helical" evidence="7">
    <location>
        <begin position="21"/>
        <end position="43"/>
    </location>
</feature>
<protein>
    <submittedName>
        <fullName evidence="10">Cation transporter</fullName>
    </submittedName>
</protein>
<keyword evidence="4 7" id="KW-0812">Transmembrane</keyword>
<evidence type="ECO:0000259" key="9">
    <source>
        <dbReference type="Pfam" id="PF16916"/>
    </source>
</evidence>
<keyword evidence="5 7" id="KW-1133">Transmembrane helix</keyword>
<dbReference type="InterPro" id="IPR036837">
    <property type="entry name" value="Cation_efflux_CTD_sf"/>
</dbReference>
<dbReference type="GO" id="GO:0008324">
    <property type="term" value="F:monoatomic cation transmembrane transporter activity"/>
    <property type="evidence" value="ECO:0007669"/>
    <property type="project" value="InterPro"/>
</dbReference>
<keyword evidence="6 7" id="KW-0472">Membrane</keyword>
<dbReference type="EMBL" id="PEWV01000050">
    <property type="protein sequence ID" value="PIU41534.1"/>
    <property type="molecule type" value="Genomic_DNA"/>
</dbReference>
<dbReference type="Gene3D" id="3.30.70.1350">
    <property type="entry name" value="Cation efflux protein, cytoplasmic domain"/>
    <property type="match status" value="1"/>
</dbReference>
<dbReference type="Pfam" id="PF16916">
    <property type="entry name" value="ZT_dimer"/>
    <property type="match status" value="1"/>
</dbReference>
<dbReference type="InterPro" id="IPR058533">
    <property type="entry name" value="Cation_efflux_TM"/>
</dbReference>
<evidence type="ECO:0000256" key="5">
    <source>
        <dbReference type="ARBA" id="ARBA00022989"/>
    </source>
</evidence>
<dbReference type="NCBIfam" id="TIGR01297">
    <property type="entry name" value="CDF"/>
    <property type="match status" value="1"/>
</dbReference>
<dbReference type="SUPFAM" id="SSF160240">
    <property type="entry name" value="Cation efflux protein cytoplasmic domain-like"/>
    <property type="match status" value="1"/>
</dbReference>
<evidence type="ECO:0000313" key="10">
    <source>
        <dbReference type="EMBL" id="PIU41534.1"/>
    </source>
</evidence>
<evidence type="ECO:0000256" key="7">
    <source>
        <dbReference type="SAM" id="Phobius"/>
    </source>
</evidence>
<dbReference type="InterPro" id="IPR027469">
    <property type="entry name" value="Cation_efflux_TMD_sf"/>
</dbReference>
<dbReference type="InterPro" id="IPR002524">
    <property type="entry name" value="Cation_efflux"/>
</dbReference>
<feature type="transmembrane region" description="Helical" evidence="7">
    <location>
        <begin position="189"/>
        <end position="210"/>
    </location>
</feature>
<gene>
    <name evidence="10" type="ORF">COS99_04900</name>
</gene>
<comment type="similarity">
    <text evidence="2">Belongs to the cation diffusion facilitator (CDF) transporter (TC 2.A.4) family.</text>
</comment>
<feature type="domain" description="Cation efflux protein transmembrane" evidence="8">
    <location>
        <begin position="22"/>
        <end position="221"/>
    </location>
</feature>
<dbReference type="GO" id="GO:0016020">
    <property type="term" value="C:membrane"/>
    <property type="evidence" value="ECO:0007669"/>
    <property type="project" value="UniProtKB-SubCell"/>
</dbReference>
<name>A0A2J0KW48_9BACT</name>
<sequence length="301" mass="33111">MELKGKLRASALNEKQHAATNSVIAAFCLTGFKIVVGLVTGSLGILAEAAHSGLDLIAAAVTAFAVNKSGKPADREHHYGHGKIENISAFFETILLLVTCFWIISEAIRRIMSGRIEIEVNVWSFIVMATSIFIDISRSKMLYDAAKKFKSQALEADALHFSTDVWSSAVVILGLFCVKLSEWLKGYEFLHYADTIAAIFVGLIMIQVSIRLGMRTIDALLDAAPKGIDRKIISIVETLPNIIDCHNVRVRSIGHECFIDLHIHVNGNLTLQAVHNLTEEIESAIHKFIANADITIHPEPK</sequence>
<dbReference type="AlphaFoldDB" id="A0A2J0KW48"/>
<dbReference type="Proteomes" id="UP000230052">
    <property type="component" value="Unassembled WGS sequence"/>
</dbReference>
<evidence type="ECO:0000313" key="11">
    <source>
        <dbReference type="Proteomes" id="UP000230052"/>
    </source>
</evidence>
<proteinExistence type="inferred from homology"/>
<feature type="transmembrane region" description="Helical" evidence="7">
    <location>
        <begin position="87"/>
        <end position="108"/>
    </location>
</feature>
<organism evidence="10 11">
    <name type="scientific">Candidatus Aquitaenariimonas noxiae</name>
    <dbReference type="NCBI Taxonomy" id="1974741"/>
    <lineage>
        <taxon>Bacteria</taxon>
        <taxon>Pseudomonadati</taxon>
        <taxon>Candidatus Omnitrophota</taxon>
        <taxon>Candidatus Aquitaenariimonas</taxon>
    </lineage>
</organism>
<dbReference type="Pfam" id="PF01545">
    <property type="entry name" value="Cation_efflux"/>
    <property type="match status" value="1"/>
</dbReference>
<accession>A0A2J0KW48</accession>
<feature type="domain" description="Cation efflux protein cytoplasmic" evidence="9">
    <location>
        <begin position="230"/>
        <end position="300"/>
    </location>
</feature>
<dbReference type="InterPro" id="IPR050291">
    <property type="entry name" value="CDF_Transporter"/>
</dbReference>
<dbReference type="PANTHER" id="PTHR43840:SF15">
    <property type="entry name" value="MITOCHONDRIAL METAL TRANSPORTER 1-RELATED"/>
    <property type="match status" value="1"/>
</dbReference>
<dbReference type="InterPro" id="IPR027470">
    <property type="entry name" value="Cation_efflux_CTD"/>
</dbReference>
<reference evidence="10 11" key="1">
    <citation type="submission" date="2017-09" db="EMBL/GenBank/DDBJ databases">
        <title>Depth-based differentiation of microbial function through sediment-hosted aquifers and enrichment of novel symbionts in the deep terrestrial subsurface.</title>
        <authorList>
            <person name="Probst A.J."/>
            <person name="Ladd B."/>
            <person name="Jarett J.K."/>
            <person name="Geller-Mcgrath D.E."/>
            <person name="Sieber C.M."/>
            <person name="Emerson J.B."/>
            <person name="Anantharaman K."/>
            <person name="Thomas B.C."/>
            <person name="Malmstrom R."/>
            <person name="Stieglmeier M."/>
            <person name="Klingl A."/>
            <person name="Woyke T."/>
            <person name="Ryan C.M."/>
            <person name="Banfield J.F."/>
        </authorList>
    </citation>
    <scope>NUCLEOTIDE SEQUENCE [LARGE SCALE GENOMIC DNA]</scope>
    <source>
        <strain evidence="10">CG07_land_8_20_14_0_80_42_15</strain>
    </source>
</reference>
<evidence type="ECO:0000256" key="2">
    <source>
        <dbReference type="ARBA" id="ARBA00008114"/>
    </source>
</evidence>
<evidence type="ECO:0000256" key="1">
    <source>
        <dbReference type="ARBA" id="ARBA00004141"/>
    </source>
</evidence>
<dbReference type="Gene3D" id="1.20.1510.10">
    <property type="entry name" value="Cation efflux protein transmembrane domain"/>
    <property type="match status" value="1"/>
</dbReference>
<dbReference type="SUPFAM" id="SSF161111">
    <property type="entry name" value="Cation efflux protein transmembrane domain-like"/>
    <property type="match status" value="1"/>
</dbReference>
<comment type="caution">
    <text evidence="10">The sequence shown here is derived from an EMBL/GenBank/DDBJ whole genome shotgun (WGS) entry which is preliminary data.</text>
</comment>
<dbReference type="PANTHER" id="PTHR43840">
    <property type="entry name" value="MITOCHONDRIAL METAL TRANSPORTER 1-RELATED"/>
    <property type="match status" value="1"/>
</dbReference>
<evidence type="ECO:0000256" key="6">
    <source>
        <dbReference type="ARBA" id="ARBA00023136"/>
    </source>
</evidence>
<evidence type="ECO:0000256" key="3">
    <source>
        <dbReference type="ARBA" id="ARBA00022448"/>
    </source>
</evidence>
<comment type="subcellular location">
    <subcellularLocation>
        <location evidence="1">Membrane</location>
        <topology evidence="1">Multi-pass membrane protein</topology>
    </subcellularLocation>
</comment>
<feature type="transmembrane region" description="Helical" evidence="7">
    <location>
        <begin position="120"/>
        <end position="137"/>
    </location>
</feature>